<proteinExistence type="inferred from homology"/>
<dbReference type="Gene3D" id="3.40.50.720">
    <property type="entry name" value="NAD(P)-binding Rossmann-like Domain"/>
    <property type="match status" value="1"/>
</dbReference>
<evidence type="ECO:0000256" key="1">
    <source>
        <dbReference type="ARBA" id="ARBA00006484"/>
    </source>
</evidence>
<evidence type="ECO:0000313" key="2">
    <source>
        <dbReference type="EMBL" id="MCY0386083.1"/>
    </source>
</evidence>
<name>A0ABT3ZHS5_9BURK</name>
<evidence type="ECO:0000313" key="3">
    <source>
        <dbReference type="Proteomes" id="UP001082899"/>
    </source>
</evidence>
<dbReference type="InterPro" id="IPR036291">
    <property type="entry name" value="NAD(P)-bd_dom_sf"/>
</dbReference>
<dbReference type="PRINTS" id="PR00081">
    <property type="entry name" value="GDHRDH"/>
</dbReference>
<dbReference type="InterPro" id="IPR050259">
    <property type="entry name" value="SDR"/>
</dbReference>
<dbReference type="Proteomes" id="UP001082899">
    <property type="component" value="Unassembled WGS sequence"/>
</dbReference>
<comment type="similarity">
    <text evidence="1">Belongs to the short-chain dehydrogenases/reductases (SDR) family.</text>
</comment>
<dbReference type="PANTHER" id="PTHR42879:SF6">
    <property type="entry name" value="NADPH-DEPENDENT REDUCTASE BACG"/>
    <property type="match status" value="1"/>
</dbReference>
<keyword evidence="3" id="KW-1185">Reference proteome</keyword>
<dbReference type="RefSeq" id="WP_267845325.1">
    <property type="nucleotide sequence ID" value="NZ_JAPMXC010000001.1"/>
</dbReference>
<reference evidence="2" key="1">
    <citation type="submission" date="2022-11" db="EMBL/GenBank/DDBJ databases">
        <title>Robbsia betulipollinis sp. nov., isolated from pollen of birch (Betula pendula).</title>
        <authorList>
            <person name="Shi H."/>
            <person name="Ambika Manirajan B."/>
            <person name="Ratering S."/>
            <person name="Geissler-Plaum R."/>
            <person name="Schnell S."/>
        </authorList>
    </citation>
    <scope>NUCLEOTIDE SEQUENCE</scope>
    <source>
        <strain evidence="2">Bb-Pol-6</strain>
    </source>
</reference>
<dbReference type="SUPFAM" id="SSF51735">
    <property type="entry name" value="NAD(P)-binding Rossmann-fold domains"/>
    <property type="match status" value="1"/>
</dbReference>
<accession>A0ABT3ZHS5</accession>
<sequence length="261" mass="27376">MDLKLSRKIVVIAGGSKGIGLACAQAFALEGARIVLISRDAANLETARLTLHEAGLEALCYAANLSDYDDAMRVIDRIEHDVGPIDVLVNSAGAARRYDPDQLDGAALRAGMEAKYFPVANTQEAVLKKMRTRRRGAIVNIIGQGGKVPTSIHLSGGAANAALMLSSVGLASHYAPLGIRINAINPGATLTERVNEALDLEAGRSGGSREDARQKGEAAVPIGRYARPEEVANVALFLASERASYVTGAIIPLDGAKNPVI</sequence>
<dbReference type="EMBL" id="JAPMXC010000001">
    <property type="protein sequence ID" value="MCY0386083.1"/>
    <property type="molecule type" value="Genomic_DNA"/>
</dbReference>
<dbReference type="Pfam" id="PF13561">
    <property type="entry name" value="adh_short_C2"/>
    <property type="match status" value="1"/>
</dbReference>
<organism evidence="2 3">
    <name type="scientific">Robbsia betulipollinis</name>
    <dbReference type="NCBI Taxonomy" id="2981849"/>
    <lineage>
        <taxon>Bacteria</taxon>
        <taxon>Pseudomonadati</taxon>
        <taxon>Pseudomonadota</taxon>
        <taxon>Betaproteobacteria</taxon>
        <taxon>Burkholderiales</taxon>
        <taxon>Burkholderiaceae</taxon>
        <taxon>Robbsia</taxon>
    </lineage>
</organism>
<comment type="caution">
    <text evidence="2">The sequence shown here is derived from an EMBL/GenBank/DDBJ whole genome shotgun (WGS) entry which is preliminary data.</text>
</comment>
<dbReference type="InterPro" id="IPR002347">
    <property type="entry name" value="SDR_fam"/>
</dbReference>
<dbReference type="PANTHER" id="PTHR42879">
    <property type="entry name" value="3-OXOACYL-(ACYL-CARRIER-PROTEIN) REDUCTASE"/>
    <property type="match status" value="1"/>
</dbReference>
<protein>
    <submittedName>
        <fullName evidence="2">SDR family oxidoreductase</fullName>
    </submittedName>
</protein>
<gene>
    <name evidence="2" type="ORF">OVY01_02245</name>
</gene>